<dbReference type="Pfam" id="PF05711">
    <property type="entry name" value="TylF"/>
    <property type="match status" value="1"/>
</dbReference>
<keyword evidence="1" id="KW-0808">Transferase</keyword>
<keyword evidence="2" id="KW-1185">Reference proteome</keyword>
<dbReference type="EMBL" id="JBHSPA010000094">
    <property type="protein sequence ID" value="MFC5833561.1"/>
    <property type="molecule type" value="Genomic_DNA"/>
</dbReference>
<reference evidence="2" key="1">
    <citation type="journal article" date="2019" name="Int. J. Syst. Evol. Microbiol.">
        <title>The Global Catalogue of Microorganisms (GCM) 10K type strain sequencing project: providing services to taxonomists for standard genome sequencing and annotation.</title>
        <authorList>
            <consortium name="The Broad Institute Genomics Platform"/>
            <consortium name="The Broad Institute Genome Sequencing Center for Infectious Disease"/>
            <person name="Wu L."/>
            <person name="Ma J."/>
        </authorList>
    </citation>
    <scope>NUCLEOTIDE SEQUENCE [LARGE SCALE GENOMIC DNA]</scope>
    <source>
        <strain evidence="2">CCUG 53903</strain>
    </source>
</reference>
<proteinExistence type="predicted"/>
<dbReference type="InterPro" id="IPR008884">
    <property type="entry name" value="TylF_MeTrfase"/>
</dbReference>
<keyword evidence="1" id="KW-0489">Methyltransferase</keyword>
<dbReference type="Gene3D" id="3.40.50.150">
    <property type="entry name" value="Vaccinia Virus protein VP39"/>
    <property type="match status" value="1"/>
</dbReference>
<dbReference type="PANTHER" id="PTHR40036:SF1">
    <property type="entry name" value="MACROCIN O-METHYLTRANSFERASE"/>
    <property type="match status" value="1"/>
</dbReference>
<dbReference type="Proteomes" id="UP001596058">
    <property type="component" value="Unassembled WGS sequence"/>
</dbReference>
<dbReference type="SUPFAM" id="SSF53335">
    <property type="entry name" value="S-adenosyl-L-methionine-dependent methyltransferases"/>
    <property type="match status" value="1"/>
</dbReference>
<dbReference type="GO" id="GO:0008168">
    <property type="term" value="F:methyltransferase activity"/>
    <property type="evidence" value="ECO:0007669"/>
    <property type="project" value="UniProtKB-KW"/>
</dbReference>
<dbReference type="RefSeq" id="WP_379522987.1">
    <property type="nucleotide sequence ID" value="NZ_JBHSPA010000094.1"/>
</dbReference>
<dbReference type="InterPro" id="IPR029063">
    <property type="entry name" value="SAM-dependent_MTases_sf"/>
</dbReference>
<name>A0ABW1DA35_9ACTN</name>
<comment type="caution">
    <text evidence="1">The sequence shown here is derived from an EMBL/GenBank/DDBJ whole genome shotgun (WGS) entry which is preliminary data.</text>
</comment>
<dbReference type="PANTHER" id="PTHR40036">
    <property type="entry name" value="MACROCIN O-METHYLTRANSFERASE"/>
    <property type="match status" value="1"/>
</dbReference>
<evidence type="ECO:0000313" key="2">
    <source>
        <dbReference type="Proteomes" id="UP001596058"/>
    </source>
</evidence>
<organism evidence="1 2">
    <name type="scientific">Nonomuraea insulae</name>
    <dbReference type="NCBI Taxonomy" id="1616787"/>
    <lineage>
        <taxon>Bacteria</taxon>
        <taxon>Bacillati</taxon>
        <taxon>Actinomycetota</taxon>
        <taxon>Actinomycetes</taxon>
        <taxon>Streptosporangiales</taxon>
        <taxon>Streptosporangiaceae</taxon>
        <taxon>Nonomuraea</taxon>
    </lineage>
</organism>
<dbReference type="GO" id="GO:0032259">
    <property type="term" value="P:methylation"/>
    <property type="evidence" value="ECO:0007669"/>
    <property type="project" value="UniProtKB-KW"/>
</dbReference>
<gene>
    <name evidence="1" type="ORF">ACFPZ3_57790</name>
</gene>
<protein>
    <submittedName>
        <fullName evidence="1">TylF/MycF/NovP-related O-methyltransferase</fullName>
        <ecNumber evidence="1">2.1.1.-</ecNumber>
    </submittedName>
</protein>
<evidence type="ECO:0000313" key="1">
    <source>
        <dbReference type="EMBL" id="MFC5833561.1"/>
    </source>
</evidence>
<accession>A0ABW1DA35</accession>
<sequence length="297" mass="34869">MSPDDLKISSLKIFLTIRGQRDPRRAAHATWPDGYARNPATAEPFRAGGRVAIYLQYRRPLLQRGVMIRKWANRLRYSTRYVKLHDMLFWQPKEQTLDKAMMYARWGRLTGDYLEFGVYNGWSMSTAYHFAQLHRMPRMRFFGFDSFEGLPDINGVDVGPFQQFLKGQLRCDQATTARKMRRWGADMSKVHLISGWYNDTLKPALRDELDLKKAAMVHIDCDLYESTAPVLDFILPLLQDGTIIILDDWYLYRANPRQGERRAFTEWVERHDDIIEATPFPCATWHEAAFIMHLRNQ</sequence>
<dbReference type="EC" id="2.1.1.-" evidence="1"/>